<dbReference type="PANTHER" id="PTHR24221:SF654">
    <property type="entry name" value="ATP-BINDING CASSETTE SUB-FAMILY B MEMBER 6"/>
    <property type="match status" value="1"/>
</dbReference>
<keyword evidence="2" id="KW-0813">Transport</keyword>
<feature type="domain" description="ABC transporter" evidence="12">
    <location>
        <begin position="337"/>
        <end position="584"/>
    </location>
</feature>
<dbReference type="PANTHER" id="PTHR24221">
    <property type="entry name" value="ATP-BINDING CASSETTE SUB-FAMILY B"/>
    <property type="match status" value="1"/>
</dbReference>
<sequence length="609" mass="66108">MRDALGLAWQAGRCRLVLFAALTVLAAAVPLAVAWLTKVTLDVIAHGDATIALVVTLGTALAVCGAGAAAVPAITHYLREETGRRVSRIAQDRLFLATERFVGLARFEDPAFLDRLQLAQRHGGATPALLVAALLGIARSALVGVGFVASLAAISPWMAVLVLGSAAPMLLAELWLSRRRATMLWDIGPHERREIFFRDLLVNVRAAKEIRLFGIAGYLRRLMMDQRRAADAERRRTDRRELAVQTCTGLAGALAAGAGLLWALVGTLDGGRTIGDVSMFIAAVAGVQGSLTGLVTEVAQAHQHLRLFSHHLAVTSGHPDIPVAASPRPVPVLRRGIEFRDVWFRYSPEQDWALRGISFDIPYGGALGLVGRNGAGKSTVVKLLCRMYDPERGTIFWDGVDLRDMAPDELRRRVGVVFQDYMEYDLTVADNIGLSDLAVLGDRDRIVAAARAAGADSFAEKLPRAYDTLLSRIFLDGDDGEHGVHLSGGQWQRLALARAYLRGERDLLILDEPSSGLDAEAEHEIHTGLRAHRAGRTSVLISHRLSAVRDADLLVVLDRGQVVERGTHEALMDAGGVYARLFTLQARGYQFSEPGHRDRPSATPDMPFT</sequence>
<comment type="similarity">
    <text evidence="10">Belongs to the ABC transporter superfamily. Siderophore-Fe(3+) uptake transporter (SIUT) (TC 3.A.1.21) family.</text>
</comment>
<dbReference type="InterPro" id="IPR017871">
    <property type="entry name" value="ABC_transporter-like_CS"/>
</dbReference>
<keyword evidence="8 11" id="KW-1133">Transmembrane helix</keyword>
<evidence type="ECO:0000259" key="13">
    <source>
        <dbReference type="PROSITE" id="PS50929"/>
    </source>
</evidence>
<dbReference type="SUPFAM" id="SSF90123">
    <property type="entry name" value="ABC transporter transmembrane region"/>
    <property type="match status" value="1"/>
</dbReference>
<dbReference type="InterPro" id="IPR039421">
    <property type="entry name" value="Type_1_exporter"/>
</dbReference>
<feature type="transmembrane region" description="Helical" evidence="11">
    <location>
        <begin position="128"/>
        <end position="151"/>
    </location>
</feature>
<reference evidence="14" key="2">
    <citation type="submission" date="2020-09" db="EMBL/GenBank/DDBJ databases">
        <authorList>
            <person name="Sun Q."/>
            <person name="Zhou Y."/>
        </authorList>
    </citation>
    <scope>NUCLEOTIDE SEQUENCE</scope>
    <source>
        <strain evidence="14">CGMCC 4.7138</strain>
    </source>
</reference>
<evidence type="ECO:0000256" key="7">
    <source>
        <dbReference type="ARBA" id="ARBA00022840"/>
    </source>
</evidence>
<dbReference type="Proteomes" id="UP000653480">
    <property type="component" value="Unassembled WGS sequence"/>
</dbReference>
<evidence type="ECO:0000256" key="9">
    <source>
        <dbReference type="ARBA" id="ARBA00023136"/>
    </source>
</evidence>
<keyword evidence="7" id="KW-0067">ATP-binding</keyword>
<protein>
    <submittedName>
        <fullName evidence="14">Multidrug ABC transporter permease</fullName>
    </submittedName>
</protein>
<dbReference type="GO" id="GO:0034040">
    <property type="term" value="F:ATPase-coupled lipid transmembrane transporter activity"/>
    <property type="evidence" value="ECO:0007669"/>
    <property type="project" value="TreeGrafter"/>
</dbReference>
<dbReference type="EMBL" id="BMMN01000001">
    <property type="protein sequence ID" value="GGO00404.1"/>
    <property type="molecule type" value="Genomic_DNA"/>
</dbReference>
<evidence type="ECO:0000313" key="15">
    <source>
        <dbReference type="Proteomes" id="UP000653480"/>
    </source>
</evidence>
<comment type="caution">
    <text evidence="14">The sequence shown here is derived from an EMBL/GenBank/DDBJ whole genome shotgun (WGS) entry which is preliminary data.</text>
</comment>
<dbReference type="InterPro" id="IPR027417">
    <property type="entry name" value="P-loop_NTPase"/>
</dbReference>
<dbReference type="Pfam" id="PF00005">
    <property type="entry name" value="ABC_tran"/>
    <property type="match status" value="1"/>
</dbReference>
<dbReference type="SUPFAM" id="SSF52540">
    <property type="entry name" value="P-loop containing nucleoside triphosphate hydrolases"/>
    <property type="match status" value="1"/>
</dbReference>
<dbReference type="PROSITE" id="PS50893">
    <property type="entry name" value="ABC_TRANSPORTER_2"/>
    <property type="match status" value="1"/>
</dbReference>
<dbReference type="GO" id="GO:0005886">
    <property type="term" value="C:plasma membrane"/>
    <property type="evidence" value="ECO:0007669"/>
    <property type="project" value="UniProtKB-SubCell"/>
</dbReference>
<evidence type="ECO:0000256" key="1">
    <source>
        <dbReference type="ARBA" id="ARBA00004429"/>
    </source>
</evidence>
<dbReference type="InterPro" id="IPR011527">
    <property type="entry name" value="ABC1_TM_dom"/>
</dbReference>
<feature type="transmembrane region" description="Helical" evidence="11">
    <location>
        <begin position="242"/>
        <end position="265"/>
    </location>
</feature>
<evidence type="ECO:0000259" key="12">
    <source>
        <dbReference type="PROSITE" id="PS50893"/>
    </source>
</evidence>
<dbReference type="InterPro" id="IPR036640">
    <property type="entry name" value="ABC1_TM_sf"/>
</dbReference>
<evidence type="ECO:0000313" key="14">
    <source>
        <dbReference type="EMBL" id="GGO00404.1"/>
    </source>
</evidence>
<gene>
    <name evidence="14" type="ORF">GCM10011574_07140</name>
</gene>
<dbReference type="RefSeq" id="WP_142567910.1">
    <property type="nucleotide sequence ID" value="NZ_BMMN01000001.1"/>
</dbReference>
<keyword evidence="15" id="KW-1185">Reference proteome</keyword>
<proteinExistence type="inferred from homology"/>
<comment type="subcellular location">
    <subcellularLocation>
        <location evidence="1">Cell inner membrane</location>
        <topology evidence="1">Multi-pass membrane protein</topology>
    </subcellularLocation>
</comment>
<feature type="domain" description="ABC transmembrane type-1" evidence="13">
    <location>
        <begin position="17"/>
        <end position="303"/>
    </location>
</feature>
<evidence type="ECO:0000256" key="3">
    <source>
        <dbReference type="ARBA" id="ARBA00022475"/>
    </source>
</evidence>
<feature type="transmembrane region" description="Helical" evidence="11">
    <location>
        <begin position="157"/>
        <end position="176"/>
    </location>
</feature>
<keyword evidence="5 11" id="KW-0812">Transmembrane</keyword>
<keyword evidence="6" id="KW-0547">Nucleotide-binding</keyword>
<evidence type="ECO:0000256" key="2">
    <source>
        <dbReference type="ARBA" id="ARBA00022448"/>
    </source>
</evidence>
<evidence type="ECO:0000256" key="4">
    <source>
        <dbReference type="ARBA" id="ARBA00022519"/>
    </source>
</evidence>
<dbReference type="Gene3D" id="1.20.1560.10">
    <property type="entry name" value="ABC transporter type 1, transmembrane domain"/>
    <property type="match status" value="1"/>
</dbReference>
<dbReference type="GO" id="GO:0005524">
    <property type="term" value="F:ATP binding"/>
    <property type="evidence" value="ECO:0007669"/>
    <property type="project" value="UniProtKB-KW"/>
</dbReference>
<dbReference type="PROSITE" id="PS00211">
    <property type="entry name" value="ABC_TRANSPORTER_1"/>
    <property type="match status" value="1"/>
</dbReference>
<keyword evidence="3" id="KW-1003">Cell membrane</keyword>
<keyword evidence="9 11" id="KW-0472">Membrane</keyword>
<dbReference type="InterPro" id="IPR003439">
    <property type="entry name" value="ABC_transporter-like_ATP-bd"/>
</dbReference>
<dbReference type="GO" id="GO:0140359">
    <property type="term" value="F:ABC-type transporter activity"/>
    <property type="evidence" value="ECO:0007669"/>
    <property type="project" value="InterPro"/>
</dbReference>
<dbReference type="SMART" id="SM00382">
    <property type="entry name" value="AAA"/>
    <property type="match status" value="1"/>
</dbReference>
<evidence type="ECO:0000256" key="8">
    <source>
        <dbReference type="ARBA" id="ARBA00022989"/>
    </source>
</evidence>
<evidence type="ECO:0000256" key="11">
    <source>
        <dbReference type="SAM" id="Phobius"/>
    </source>
</evidence>
<dbReference type="InterPro" id="IPR003593">
    <property type="entry name" value="AAA+_ATPase"/>
</dbReference>
<dbReference type="GO" id="GO:0016887">
    <property type="term" value="F:ATP hydrolysis activity"/>
    <property type="evidence" value="ECO:0007669"/>
    <property type="project" value="InterPro"/>
</dbReference>
<reference evidence="14" key="1">
    <citation type="journal article" date="2014" name="Int. J. Syst. Evol. Microbiol.">
        <title>Complete genome sequence of Corynebacterium casei LMG S-19264T (=DSM 44701T), isolated from a smear-ripened cheese.</title>
        <authorList>
            <consortium name="US DOE Joint Genome Institute (JGI-PGF)"/>
            <person name="Walter F."/>
            <person name="Albersmeier A."/>
            <person name="Kalinowski J."/>
            <person name="Ruckert C."/>
        </authorList>
    </citation>
    <scope>NUCLEOTIDE SEQUENCE</scope>
    <source>
        <strain evidence="14">CGMCC 4.7138</strain>
    </source>
</reference>
<evidence type="ECO:0000256" key="6">
    <source>
        <dbReference type="ARBA" id="ARBA00022741"/>
    </source>
</evidence>
<evidence type="ECO:0000256" key="10">
    <source>
        <dbReference type="ARBA" id="ARBA00023455"/>
    </source>
</evidence>
<feature type="transmembrane region" description="Helical" evidence="11">
    <location>
        <begin position="50"/>
        <end position="78"/>
    </location>
</feature>
<accession>A0A8H9GUC1</accession>
<evidence type="ECO:0000256" key="5">
    <source>
        <dbReference type="ARBA" id="ARBA00022692"/>
    </source>
</evidence>
<dbReference type="PROSITE" id="PS50929">
    <property type="entry name" value="ABC_TM1F"/>
    <property type="match status" value="1"/>
</dbReference>
<dbReference type="Gene3D" id="3.40.50.300">
    <property type="entry name" value="P-loop containing nucleotide triphosphate hydrolases"/>
    <property type="match status" value="1"/>
</dbReference>
<organism evidence="14 15">
    <name type="scientific">Microbispora bryophytorum</name>
    <dbReference type="NCBI Taxonomy" id="1460882"/>
    <lineage>
        <taxon>Bacteria</taxon>
        <taxon>Bacillati</taxon>
        <taxon>Actinomycetota</taxon>
        <taxon>Actinomycetes</taxon>
        <taxon>Streptosporangiales</taxon>
        <taxon>Streptosporangiaceae</taxon>
        <taxon>Microbispora</taxon>
    </lineage>
</organism>
<dbReference type="FunFam" id="3.40.50.300:FF:000221">
    <property type="entry name" value="Multidrug ABC transporter ATP-binding protein"/>
    <property type="match status" value="1"/>
</dbReference>
<keyword evidence="4" id="KW-0997">Cell inner membrane</keyword>
<dbReference type="OrthoDB" id="9806127at2"/>
<name>A0A8H9GUC1_9ACTN</name>
<dbReference type="AlphaFoldDB" id="A0A8H9GUC1"/>